<name>L0EW50_LIBCB</name>
<comment type="catalytic activity">
    <reaction evidence="9">
        <text>5,6-dihydrouridine(20a) in tRNA + NADP(+) = uridine(20a) in tRNA + NADPH + H(+)</text>
        <dbReference type="Rhea" id="RHEA:53344"/>
        <dbReference type="Rhea" id="RHEA-COMP:13535"/>
        <dbReference type="Rhea" id="RHEA-COMP:13536"/>
        <dbReference type="ChEBI" id="CHEBI:15378"/>
        <dbReference type="ChEBI" id="CHEBI:57783"/>
        <dbReference type="ChEBI" id="CHEBI:58349"/>
        <dbReference type="ChEBI" id="CHEBI:65315"/>
        <dbReference type="ChEBI" id="CHEBI:74443"/>
    </reaction>
</comment>
<dbReference type="Pfam" id="PF01207">
    <property type="entry name" value="Dus"/>
    <property type="match status" value="1"/>
</dbReference>
<feature type="binding site" evidence="9 12">
    <location>
        <position position="181"/>
    </location>
    <ligand>
        <name>FMN</name>
        <dbReference type="ChEBI" id="CHEBI:58210"/>
    </ligand>
</feature>
<keyword evidence="8 9" id="KW-0560">Oxidoreductase</keyword>
<comment type="catalytic activity">
    <reaction evidence="9">
        <text>5,6-dihydrouridine(20a) in tRNA + NAD(+) = uridine(20a) in tRNA + NADH + H(+)</text>
        <dbReference type="Rhea" id="RHEA:53348"/>
        <dbReference type="Rhea" id="RHEA-COMP:13535"/>
        <dbReference type="Rhea" id="RHEA-COMP:13536"/>
        <dbReference type="ChEBI" id="CHEBI:15378"/>
        <dbReference type="ChEBI" id="CHEBI:57540"/>
        <dbReference type="ChEBI" id="CHEBI:57945"/>
        <dbReference type="ChEBI" id="CHEBI:65315"/>
        <dbReference type="ChEBI" id="CHEBI:74443"/>
    </reaction>
</comment>
<feature type="site" description="Interacts with tRNA" evidence="9">
    <location>
        <position position="196"/>
    </location>
</feature>
<dbReference type="InterPro" id="IPR013785">
    <property type="entry name" value="Aldolase_TIM"/>
</dbReference>
<evidence type="ECO:0000259" key="13">
    <source>
        <dbReference type="Pfam" id="PF01207"/>
    </source>
</evidence>
<comment type="similarity">
    <text evidence="9">Belongs to the Dus family. DusA subfamily.</text>
</comment>
<evidence type="ECO:0000313" key="15">
    <source>
        <dbReference type="Proteomes" id="UP000010799"/>
    </source>
</evidence>
<dbReference type="PIRSF" id="PIRSF006621">
    <property type="entry name" value="Dus"/>
    <property type="match status" value="1"/>
</dbReference>
<feature type="domain" description="DUS-like FMN-binding" evidence="13">
    <location>
        <begin position="25"/>
        <end position="325"/>
    </location>
</feature>
<proteinExistence type="inferred from homology"/>
<evidence type="ECO:0000313" key="14">
    <source>
        <dbReference type="EMBL" id="AGA64596.1"/>
    </source>
</evidence>
<dbReference type="Proteomes" id="UP000010799">
    <property type="component" value="Chromosome"/>
</dbReference>
<accession>L0EW50</accession>
<feature type="binding site" evidence="9 12">
    <location>
        <begin position="243"/>
        <end position="244"/>
    </location>
    <ligand>
        <name>FMN</name>
        <dbReference type="ChEBI" id="CHEBI:58210"/>
    </ligand>
</feature>
<evidence type="ECO:0000256" key="11">
    <source>
        <dbReference type="PIRSR" id="PIRSR006621-1"/>
    </source>
</evidence>
<feature type="active site" description="Proton donor" evidence="9 11">
    <location>
        <position position="110"/>
    </location>
</feature>
<dbReference type="InterPro" id="IPR001269">
    <property type="entry name" value="DUS_fam"/>
</dbReference>
<keyword evidence="15" id="KW-1185">Reference proteome</keyword>
<dbReference type="Gene3D" id="1.20.120.1460">
    <property type="match status" value="1"/>
</dbReference>
<keyword evidence="6 9" id="KW-0521">NADP</keyword>
<protein>
    <recommendedName>
        <fullName evidence="9">tRNA-dihydrouridine(20/20a) synthase</fullName>
        <ecNumber evidence="9">1.3.1.91</ecNumber>
    </recommendedName>
    <alternativeName>
        <fullName evidence="9">U20-specific dihydrouridine synthase</fullName>
        <shortName evidence="9">U20-specific Dus</shortName>
    </alternativeName>
    <alternativeName>
        <fullName evidence="9">tRNA-dihydrouridine synthase A</fullName>
    </alternativeName>
</protein>
<dbReference type="KEGG" id="lcc:B488_06040"/>
<evidence type="ECO:0000256" key="4">
    <source>
        <dbReference type="ARBA" id="ARBA00022643"/>
    </source>
</evidence>
<comment type="cofactor">
    <cofactor evidence="1 9 10 12">
        <name>FMN</name>
        <dbReference type="ChEBI" id="CHEBI:58210"/>
    </cofactor>
</comment>
<evidence type="ECO:0000256" key="2">
    <source>
        <dbReference type="ARBA" id="ARBA00022555"/>
    </source>
</evidence>
<dbReference type="GO" id="GO:0010181">
    <property type="term" value="F:FMN binding"/>
    <property type="evidence" value="ECO:0007669"/>
    <property type="project" value="UniProtKB-UniRule"/>
</dbReference>
<dbReference type="NCBIfam" id="NF008774">
    <property type="entry name" value="PRK11815.1"/>
    <property type="match status" value="1"/>
</dbReference>
<comment type="catalytic activity">
    <reaction evidence="9">
        <text>5,6-dihydrouridine(20) in tRNA + NADP(+) = uridine(20) in tRNA + NADPH + H(+)</text>
        <dbReference type="Rhea" id="RHEA:53336"/>
        <dbReference type="Rhea" id="RHEA-COMP:13533"/>
        <dbReference type="Rhea" id="RHEA-COMP:13534"/>
        <dbReference type="ChEBI" id="CHEBI:15378"/>
        <dbReference type="ChEBI" id="CHEBI:57783"/>
        <dbReference type="ChEBI" id="CHEBI:58349"/>
        <dbReference type="ChEBI" id="CHEBI:65315"/>
        <dbReference type="ChEBI" id="CHEBI:74443"/>
        <dbReference type="EC" id="1.3.1.91"/>
    </reaction>
</comment>
<dbReference type="STRING" id="1215343.B488_06040"/>
<keyword evidence="7 9" id="KW-0694">RNA-binding</keyword>
<reference evidence="14 15" key="1">
    <citation type="journal article" date="2012" name="Stand. Genomic Sci.">
        <title>Complete genome sequence of Liberibacter crescens BT-1.</title>
        <authorList>
            <person name="Leonard M.T."/>
            <person name="Fagen J.R."/>
            <person name="Davis-Richardson A.G."/>
            <person name="Davis M.J."/>
            <person name="Triplett E.W."/>
        </authorList>
    </citation>
    <scope>NUCLEOTIDE SEQUENCE [LARGE SCALE GENOMIC DNA]</scope>
    <source>
        <strain evidence="14 15">BT-1</strain>
    </source>
</reference>
<evidence type="ECO:0000256" key="8">
    <source>
        <dbReference type="ARBA" id="ARBA00023002"/>
    </source>
</evidence>
<evidence type="ECO:0000256" key="1">
    <source>
        <dbReference type="ARBA" id="ARBA00001917"/>
    </source>
</evidence>
<dbReference type="InterPro" id="IPR004653">
    <property type="entry name" value="DusA"/>
</dbReference>
<dbReference type="HAMAP" id="MF_02041">
    <property type="entry name" value="DusA_subfam"/>
    <property type="match status" value="1"/>
</dbReference>
<dbReference type="RefSeq" id="WP_015273023.1">
    <property type="nucleotide sequence ID" value="NC_019907.1"/>
</dbReference>
<dbReference type="GO" id="GO:0050660">
    <property type="term" value="F:flavin adenine dinucleotide binding"/>
    <property type="evidence" value="ECO:0007669"/>
    <property type="project" value="InterPro"/>
</dbReference>
<feature type="binding site" evidence="9">
    <location>
        <begin position="27"/>
        <end position="29"/>
    </location>
    <ligand>
        <name>FMN</name>
        <dbReference type="ChEBI" id="CHEBI:58210"/>
    </ligand>
</feature>
<keyword evidence="4 9" id="KW-0288">FMN</keyword>
<evidence type="ECO:0000256" key="12">
    <source>
        <dbReference type="PIRSR" id="PIRSR006621-2"/>
    </source>
</evidence>
<dbReference type="PANTHER" id="PTHR42907:SF1">
    <property type="entry name" value="FMN-LINKED OXIDOREDUCTASES SUPERFAMILY PROTEIN"/>
    <property type="match status" value="1"/>
</dbReference>
<comment type="function">
    <text evidence="9">Catalyzes the synthesis of 5,6-dihydrouridine (D), a modified base found in the D-loop of most tRNAs, via the reduction of the C5-C6 double bond in target uridines. Specifically modifies U20 and U20a in tRNAs.</text>
</comment>
<feature type="site" description="Interacts with tRNA" evidence="9">
    <location>
        <position position="107"/>
    </location>
</feature>
<evidence type="ECO:0000256" key="7">
    <source>
        <dbReference type="ARBA" id="ARBA00022884"/>
    </source>
</evidence>
<dbReference type="GO" id="GO:0102264">
    <property type="term" value="F:tRNA-dihydrouridine20 synthase activity"/>
    <property type="evidence" value="ECO:0007669"/>
    <property type="project" value="UniProtKB-EC"/>
</dbReference>
<feature type="binding site" evidence="9 12">
    <location>
        <begin position="221"/>
        <end position="223"/>
    </location>
    <ligand>
        <name>FMN</name>
        <dbReference type="ChEBI" id="CHEBI:58210"/>
    </ligand>
</feature>
<evidence type="ECO:0000256" key="10">
    <source>
        <dbReference type="PIRNR" id="PIRNR006621"/>
    </source>
</evidence>
<dbReference type="PATRIC" id="fig|1215343.11.peg.615"/>
<dbReference type="HOGENOM" id="CLU_013299_2_1_5"/>
<dbReference type="eggNOG" id="COG0042">
    <property type="taxonomic scope" value="Bacteria"/>
</dbReference>
<dbReference type="CDD" id="cd02801">
    <property type="entry name" value="DUS_like_FMN"/>
    <property type="match status" value="1"/>
</dbReference>
<organism evidence="14 15">
    <name type="scientific">Liberibacter crescens (strain BT-1)</name>
    <dbReference type="NCBI Taxonomy" id="1215343"/>
    <lineage>
        <taxon>Bacteria</taxon>
        <taxon>Pseudomonadati</taxon>
        <taxon>Pseudomonadota</taxon>
        <taxon>Alphaproteobacteria</taxon>
        <taxon>Hyphomicrobiales</taxon>
        <taxon>Rhizobiaceae</taxon>
        <taxon>Liberibacter</taxon>
    </lineage>
</organism>
<dbReference type="Gene3D" id="3.20.20.70">
    <property type="entry name" value="Aldolase class I"/>
    <property type="match status" value="1"/>
</dbReference>
<dbReference type="PROSITE" id="PS01136">
    <property type="entry name" value="UPF0034"/>
    <property type="match status" value="1"/>
</dbReference>
<keyword evidence="12" id="KW-0547">Nucleotide-binding</keyword>
<feature type="site" description="Interacts with tRNA; defines subfamily-specific binding signature" evidence="9">
    <location>
        <position position="322"/>
    </location>
</feature>
<dbReference type="SUPFAM" id="SSF51395">
    <property type="entry name" value="FMN-linked oxidoreductases"/>
    <property type="match status" value="1"/>
</dbReference>
<dbReference type="InterPro" id="IPR035587">
    <property type="entry name" value="DUS-like_FMN-bd"/>
</dbReference>
<dbReference type="EMBL" id="CP003789">
    <property type="protein sequence ID" value="AGA64596.1"/>
    <property type="molecule type" value="Genomic_DNA"/>
</dbReference>
<keyword evidence="2 9" id="KW-0820">tRNA-binding</keyword>
<evidence type="ECO:0000256" key="3">
    <source>
        <dbReference type="ARBA" id="ARBA00022630"/>
    </source>
</evidence>
<dbReference type="PANTHER" id="PTHR42907">
    <property type="entry name" value="FMN-LINKED OXIDOREDUCTASES SUPERFAMILY PROTEIN"/>
    <property type="match status" value="1"/>
</dbReference>
<gene>
    <name evidence="9" type="primary">dusA</name>
    <name evidence="14" type="ordered locus">B488_06040</name>
</gene>
<dbReference type="GO" id="GO:0102266">
    <property type="term" value="F:tRNA-dihydrouridine20a synthase activity"/>
    <property type="evidence" value="ECO:0007669"/>
    <property type="project" value="RHEA"/>
</dbReference>
<dbReference type="EC" id="1.3.1.91" evidence="9"/>
<keyword evidence="5 9" id="KW-0819">tRNA processing</keyword>
<feature type="binding site" evidence="9 12">
    <location>
        <position position="149"/>
    </location>
    <ligand>
        <name>FMN</name>
        <dbReference type="ChEBI" id="CHEBI:58210"/>
    </ligand>
</feature>
<evidence type="ECO:0000256" key="6">
    <source>
        <dbReference type="ARBA" id="ARBA00022857"/>
    </source>
</evidence>
<comment type="caution">
    <text evidence="9">Lacks conserved residue(s) required for the propagation of feature annotation.</text>
</comment>
<dbReference type="AlphaFoldDB" id="L0EW50"/>
<sequence>MFIYQEVKHSDQANTSSYLYKVFAVAPMLDWSDRHYRFFARLLSKNALLYTEMIVADAILKGNKQRLLSFSPQEHPLALQIGGANPVTLATAAKIGEEFGYDEINLNVGCPSNKVQSGSFGACLMLLPEHIMECVYAIKKVVSIPVTIKCRIGVDDQVPELALRNLIKSVKAASVDAVWIHARKAFLKGLSPSENRKVPPLNYEIIYEIKRENPDLFIGLNGGLKNVQHTLQVLPHVDGVMLGRASYQNSTILTSVDQYFINPLTGSHPVIGEALDKNFWDEVCTSMISYASQHLNTGGQLRQVVRHMLGLFQGFPGVQRYRRILGVEAIKPEVMPTIIKDAFNSILSD</sequence>
<evidence type="ECO:0000256" key="9">
    <source>
        <dbReference type="HAMAP-Rule" id="MF_02041"/>
    </source>
</evidence>
<comment type="similarity">
    <text evidence="10">Belongs to the dus family.</text>
</comment>
<keyword evidence="3 9" id="KW-0285">Flavoprotein</keyword>
<evidence type="ECO:0000256" key="5">
    <source>
        <dbReference type="ARBA" id="ARBA00022694"/>
    </source>
</evidence>
<feature type="binding site" evidence="9 12">
    <location>
        <position position="80"/>
    </location>
    <ligand>
        <name>FMN</name>
        <dbReference type="ChEBI" id="CHEBI:58210"/>
    </ligand>
</feature>
<dbReference type="GO" id="GO:0000049">
    <property type="term" value="F:tRNA binding"/>
    <property type="evidence" value="ECO:0007669"/>
    <property type="project" value="UniProtKB-UniRule"/>
</dbReference>
<dbReference type="InterPro" id="IPR018517">
    <property type="entry name" value="tRNA_hU_synthase_CS"/>
</dbReference>
<comment type="catalytic activity">
    <reaction evidence="9">
        <text>5,6-dihydrouridine(20) in tRNA + NAD(+) = uridine(20) in tRNA + NADH + H(+)</text>
        <dbReference type="Rhea" id="RHEA:53340"/>
        <dbReference type="Rhea" id="RHEA-COMP:13533"/>
        <dbReference type="Rhea" id="RHEA-COMP:13534"/>
        <dbReference type="ChEBI" id="CHEBI:15378"/>
        <dbReference type="ChEBI" id="CHEBI:57540"/>
        <dbReference type="ChEBI" id="CHEBI:57945"/>
        <dbReference type="ChEBI" id="CHEBI:65315"/>
        <dbReference type="ChEBI" id="CHEBI:74443"/>
        <dbReference type="EC" id="1.3.1.91"/>
    </reaction>
</comment>